<keyword evidence="3" id="KW-1185">Reference proteome</keyword>
<dbReference type="Proteomes" id="UP001497602">
    <property type="component" value="Unassembled WGS sequence"/>
</dbReference>
<organism evidence="2 3">
    <name type="scientific">Tenacibaculum vairaonense</name>
    <dbReference type="NCBI Taxonomy" id="3137860"/>
    <lineage>
        <taxon>Bacteria</taxon>
        <taxon>Pseudomonadati</taxon>
        <taxon>Bacteroidota</taxon>
        <taxon>Flavobacteriia</taxon>
        <taxon>Flavobacteriales</taxon>
        <taxon>Flavobacteriaceae</taxon>
        <taxon>Tenacibaculum</taxon>
    </lineage>
</organism>
<feature type="domain" description="Outer membrane protein beta-barrel" evidence="1">
    <location>
        <begin position="32"/>
        <end position="243"/>
    </location>
</feature>
<dbReference type="InterPro" id="IPR025665">
    <property type="entry name" value="Beta-barrel_OMP_2"/>
</dbReference>
<sequence length="274" mass="30995">MLSRTIFGEIFLKMIRKAILIVVLTLFNLGGFAQEQEEKNKNKISFGLSGGVNLGFLGSPIGELGNNKALDYNSYFRLGMNLNAKVYYRVNDYLRLQSGISYQGRGTEYRRKNNNVLIINTGGGSEDAYHKTRYRLDYVDIPVVLGVNLRKLFKDPDFDYKPIHFNVGFSAGFLTKSDIKSNYYASQGGSSGSFVEVNEDFREREFDHGKSFVPNMILGVSFVHYEQEDFQLTIDVNYQQSFGGVYKGAILTESEYNYDTNTSVLGISFGINFN</sequence>
<gene>
    <name evidence="2" type="ORF">T190115A13A_10140</name>
</gene>
<evidence type="ECO:0000259" key="1">
    <source>
        <dbReference type="Pfam" id="PF13568"/>
    </source>
</evidence>
<proteinExistence type="predicted"/>
<comment type="caution">
    <text evidence="2">The sequence shown here is derived from an EMBL/GenBank/DDBJ whole genome shotgun (WGS) entry which is preliminary data.</text>
</comment>
<reference evidence="2 3" key="1">
    <citation type="submission" date="2024-05" db="EMBL/GenBank/DDBJ databases">
        <authorList>
            <person name="Duchaud E."/>
        </authorList>
    </citation>
    <scope>NUCLEOTIDE SEQUENCE [LARGE SCALE GENOMIC DNA]</scope>
    <source>
        <strain evidence="2">Ena-SAMPLE-TAB-13-05-2024-13:56:06:370-140305</strain>
    </source>
</reference>
<dbReference type="EMBL" id="CAXJRC010000011">
    <property type="protein sequence ID" value="CAL2105984.1"/>
    <property type="molecule type" value="Genomic_DNA"/>
</dbReference>
<evidence type="ECO:0000313" key="3">
    <source>
        <dbReference type="Proteomes" id="UP001497602"/>
    </source>
</evidence>
<accession>A0ABM9PK01</accession>
<evidence type="ECO:0000313" key="2">
    <source>
        <dbReference type="EMBL" id="CAL2105984.1"/>
    </source>
</evidence>
<name>A0ABM9PK01_9FLAO</name>
<dbReference type="Pfam" id="PF13568">
    <property type="entry name" value="OMP_b-brl_2"/>
    <property type="match status" value="1"/>
</dbReference>
<protein>
    <submittedName>
        <fullName evidence="2">Outer membrane beta-barrel protein</fullName>
    </submittedName>
</protein>